<reference evidence="2" key="2">
    <citation type="submission" date="2021-01" db="EMBL/GenBank/DDBJ databases">
        <authorList>
            <person name="Mieszkin S."/>
            <person name="Pouder E."/>
            <person name="Alain K."/>
        </authorList>
    </citation>
    <scope>NUCLEOTIDE SEQUENCE</scope>
    <source>
        <strain evidence="2">HW T2.11</strain>
    </source>
</reference>
<evidence type="ECO:0000259" key="1">
    <source>
        <dbReference type="Pfam" id="PF08450"/>
    </source>
</evidence>
<gene>
    <name evidence="2" type="ORF">ASILVAE211_23020</name>
</gene>
<dbReference type="AlphaFoldDB" id="A0A963YWE5"/>
<sequence length="306" mass="32420">MTNIRTIATGLLFPEGPVVLQDGSIALVEIARGTITRVFPDGRTQVMADTGGGPNGLAIGPDGCFYVCNSGGSHWITEDGILRSIPSDNYYTSGRIERVDPANGKVEILYESCGEHALRGPNDLVFDRHGGFYFTDLGKNLARSHDHGGLYYAKPDGSMIVEVAYPMLTPNGVGLSPDGATLYVAEMDPSRLWAFDIIAPGRVSKLPFPSPHGGRLVAGLPGFQGFDSLAVDAAGNIVLATLYTGKITVISSKGEIVREIDTGDPLTTNVCFGGPDRRTAYVTLAGRGELVAFDWPEGGLPLAFGD</sequence>
<dbReference type="RefSeq" id="WP_227323724.1">
    <property type="nucleotide sequence ID" value="NZ_JAESVB010000023.1"/>
</dbReference>
<dbReference type="Gene3D" id="2.120.10.30">
    <property type="entry name" value="TolB, C-terminal domain"/>
    <property type="match status" value="1"/>
</dbReference>
<comment type="caution">
    <text evidence="2">The sequence shown here is derived from an EMBL/GenBank/DDBJ whole genome shotgun (WGS) entry which is preliminary data.</text>
</comment>
<dbReference type="PANTHER" id="PTHR47572">
    <property type="entry name" value="LIPOPROTEIN-RELATED"/>
    <property type="match status" value="1"/>
</dbReference>
<proteinExistence type="predicted"/>
<reference evidence="2" key="1">
    <citation type="journal article" date="2021" name="Microorganisms">
        <title>Acidisoma silvae sp. nov. and Acidisomacellulosilytica sp. nov., Two Acidophilic Bacteria Isolated from Decaying Wood, Hydrolyzing Cellulose and Producing Poly-3-hydroxybutyrate.</title>
        <authorList>
            <person name="Mieszkin S."/>
            <person name="Pouder E."/>
            <person name="Uroz S."/>
            <person name="Simon-Colin C."/>
            <person name="Alain K."/>
        </authorList>
    </citation>
    <scope>NUCLEOTIDE SEQUENCE</scope>
    <source>
        <strain evidence="2">HW T2.11</strain>
    </source>
</reference>
<dbReference type="SUPFAM" id="SSF63829">
    <property type="entry name" value="Calcium-dependent phosphotriesterase"/>
    <property type="match status" value="1"/>
</dbReference>
<feature type="domain" description="SMP-30/Gluconolactonase/LRE-like region" evidence="1">
    <location>
        <begin position="13"/>
        <end position="285"/>
    </location>
</feature>
<dbReference type="InterPro" id="IPR011042">
    <property type="entry name" value="6-blade_b-propeller_TolB-like"/>
</dbReference>
<dbReference type="InterPro" id="IPR051262">
    <property type="entry name" value="SMP-30/CGR1_Lactonase"/>
</dbReference>
<dbReference type="EMBL" id="JAESVB010000023">
    <property type="protein sequence ID" value="MCB8878079.1"/>
    <property type="molecule type" value="Genomic_DNA"/>
</dbReference>
<accession>A0A963YWE5</accession>
<dbReference type="Pfam" id="PF08450">
    <property type="entry name" value="SGL"/>
    <property type="match status" value="1"/>
</dbReference>
<name>A0A963YWE5_9PROT</name>
<keyword evidence="3" id="KW-1185">Reference proteome</keyword>
<dbReference type="InterPro" id="IPR013658">
    <property type="entry name" value="SGL"/>
</dbReference>
<evidence type="ECO:0000313" key="2">
    <source>
        <dbReference type="EMBL" id="MCB8878079.1"/>
    </source>
</evidence>
<dbReference type="Proteomes" id="UP000708298">
    <property type="component" value="Unassembled WGS sequence"/>
</dbReference>
<protein>
    <submittedName>
        <fullName evidence="2">SMP-30/gluconolactonase/LRE family protein</fullName>
    </submittedName>
</protein>
<organism evidence="2 3">
    <name type="scientific">Acidisoma silvae</name>
    <dbReference type="NCBI Taxonomy" id="2802396"/>
    <lineage>
        <taxon>Bacteria</taxon>
        <taxon>Pseudomonadati</taxon>
        <taxon>Pseudomonadota</taxon>
        <taxon>Alphaproteobacteria</taxon>
        <taxon>Acetobacterales</taxon>
        <taxon>Acidocellaceae</taxon>
        <taxon>Acidisoma</taxon>
    </lineage>
</organism>
<dbReference type="PANTHER" id="PTHR47572:SF5">
    <property type="entry name" value="BLR2277 PROTEIN"/>
    <property type="match status" value="1"/>
</dbReference>
<evidence type="ECO:0000313" key="3">
    <source>
        <dbReference type="Proteomes" id="UP000708298"/>
    </source>
</evidence>